<evidence type="ECO:0000259" key="3">
    <source>
        <dbReference type="SMART" id="SM01007"/>
    </source>
</evidence>
<dbReference type="RefSeq" id="WP_138192954.1">
    <property type="nucleotide sequence ID" value="NZ_VCIW01000002.1"/>
</dbReference>
<comment type="caution">
    <text evidence="4">The sequence shown here is derived from an EMBL/GenBank/DDBJ whole genome shotgun (WGS) entry which is preliminary data.</text>
</comment>
<keyword evidence="1" id="KW-0479">Metal-binding</keyword>
<evidence type="ECO:0000256" key="1">
    <source>
        <dbReference type="ARBA" id="ARBA00022723"/>
    </source>
</evidence>
<dbReference type="InterPro" id="IPR050197">
    <property type="entry name" value="Aldolase_class_II_sugar_metab"/>
</dbReference>
<accession>A0A5R9GGT3</accession>
<proteinExistence type="predicted"/>
<evidence type="ECO:0000313" key="4">
    <source>
        <dbReference type="EMBL" id="TLS53636.1"/>
    </source>
</evidence>
<dbReference type="Gene3D" id="3.40.225.10">
    <property type="entry name" value="Class II aldolase/adducin N-terminal domain"/>
    <property type="match status" value="1"/>
</dbReference>
<dbReference type="EMBL" id="VCIW01000002">
    <property type="protein sequence ID" value="TLS53636.1"/>
    <property type="molecule type" value="Genomic_DNA"/>
</dbReference>
<sequence length="220" mass="24405">MPTVEETRRQLQDAGRYMMTNGLAWGNAGNISARTGEDRYLITASGTFLGELEDDDLVECSFAGGRLHESDKKPSKELPMHRAVYELRPEVNAVLHASPFYSTMIACSDLALPSDWFVETMYYLERVARVPYCHPGSDALGEAVAAHAKDANVLLLEHHGVLVFDTSVREARMALQTLEMACRMLVTAGAAGVKLRNLEPAVVKDFLTNAGYKPRRKWES</sequence>
<dbReference type="SUPFAM" id="SSF53639">
    <property type="entry name" value="AraD/HMP-PK domain-like"/>
    <property type="match status" value="1"/>
</dbReference>
<feature type="domain" description="Class II aldolase/adducin N-terminal" evidence="3">
    <location>
        <begin position="9"/>
        <end position="186"/>
    </location>
</feature>
<reference evidence="4 5" key="1">
    <citation type="submission" date="2019-05" db="EMBL/GenBank/DDBJ databases">
        <authorList>
            <person name="Narsing Rao M.P."/>
            <person name="Li W.J."/>
        </authorList>
    </citation>
    <scope>NUCLEOTIDE SEQUENCE [LARGE SCALE GENOMIC DNA]</scope>
    <source>
        <strain evidence="4 5">SYSU_K30003</strain>
    </source>
</reference>
<dbReference type="GO" id="GO:0016832">
    <property type="term" value="F:aldehyde-lyase activity"/>
    <property type="evidence" value="ECO:0007669"/>
    <property type="project" value="TreeGrafter"/>
</dbReference>
<dbReference type="PANTHER" id="PTHR22789:SF0">
    <property type="entry name" value="3-OXO-TETRONATE 4-PHOSPHATE DECARBOXYLASE-RELATED"/>
    <property type="match status" value="1"/>
</dbReference>
<dbReference type="InterPro" id="IPR001303">
    <property type="entry name" value="Aldolase_II/adducin_N"/>
</dbReference>
<gene>
    <name evidence="4" type="ORF">FE782_05020</name>
</gene>
<organism evidence="4 5">
    <name type="scientific">Paenibacillus antri</name>
    <dbReference type="NCBI Taxonomy" id="2582848"/>
    <lineage>
        <taxon>Bacteria</taxon>
        <taxon>Bacillati</taxon>
        <taxon>Bacillota</taxon>
        <taxon>Bacilli</taxon>
        <taxon>Bacillales</taxon>
        <taxon>Paenibacillaceae</taxon>
        <taxon>Paenibacillus</taxon>
    </lineage>
</organism>
<keyword evidence="2" id="KW-0456">Lyase</keyword>
<dbReference type="SMART" id="SM01007">
    <property type="entry name" value="Aldolase_II"/>
    <property type="match status" value="1"/>
</dbReference>
<dbReference type="InterPro" id="IPR036409">
    <property type="entry name" value="Aldolase_II/adducin_N_sf"/>
</dbReference>
<dbReference type="GO" id="GO:0046872">
    <property type="term" value="F:metal ion binding"/>
    <property type="evidence" value="ECO:0007669"/>
    <property type="project" value="UniProtKB-KW"/>
</dbReference>
<dbReference type="OrthoDB" id="9794581at2"/>
<name>A0A5R9GGT3_9BACL</name>
<dbReference type="PANTHER" id="PTHR22789">
    <property type="entry name" value="FUCULOSE PHOSPHATE ALDOLASE"/>
    <property type="match status" value="1"/>
</dbReference>
<keyword evidence="5" id="KW-1185">Reference proteome</keyword>
<protein>
    <submittedName>
        <fullName evidence="4">Class II aldolase/adducin family protein</fullName>
    </submittedName>
</protein>
<evidence type="ECO:0000256" key="2">
    <source>
        <dbReference type="ARBA" id="ARBA00023239"/>
    </source>
</evidence>
<dbReference type="GO" id="GO:0019323">
    <property type="term" value="P:pentose catabolic process"/>
    <property type="evidence" value="ECO:0007669"/>
    <property type="project" value="TreeGrafter"/>
</dbReference>
<evidence type="ECO:0000313" key="5">
    <source>
        <dbReference type="Proteomes" id="UP000309676"/>
    </source>
</evidence>
<dbReference type="Proteomes" id="UP000309676">
    <property type="component" value="Unassembled WGS sequence"/>
</dbReference>
<dbReference type="GO" id="GO:0005829">
    <property type="term" value="C:cytosol"/>
    <property type="evidence" value="ECO:0007669"/>
    <property type="project" value="TreeGrafter"/>
</dbReference>
<dbReference type="AlphaFoldDB" id="A0A5R9GGT3"/>
<dbReference type="Pfam" id="PF00596">
    <property type="entry name" value="Aldolase_II"/>
    <property type="match status" value="1"/>
</dbReference>